<dbReference type="OrthoDB" id="2985014at2759"/>
<reference evidence="8" key="1">
    <citation type="journal article" date="2020" name="Stud. Mycol.">
        <title>101 Dothideomycetes genomes: A test case for predicting lifestyles and emergence of pathogens.</title>
        <authorList>
            <person name="Haridas S."/>
            <person name="Albert R."/>
            <person name="Binder M."/>
            <person name="Bloem J."/>
            <person name="LaButti K."/>
            <person name="Salamov A."/>
            <person name="Andreopoulos B."/>
            <person name="Baker S."/>
            <person name="Barry K."/>
            <person name="Bills G."/>
            <person name="Bluhm B."/>
            <person name="Cannon C."/>
            <person name="Castanera R."/>
            <person name="Culley D."/>
            <person name="Daum C."/>
            <person name="Ezra D."/>
            <person name="Gonzalez J."/>
            <person name="Henrissat B."/>
            <person name="Kuo A."/>
            <person name="Liang C."/>
            <person name="Lipzen A."/>
            <person name="Lutzoni F."/>
            <person name="Magnuson J."/>
            <person name="Mondo S."/>
            <person name="Nolan M."/>
            <person name="Ohm R."/>
            <person name="Pangilinan J."/>
            <person name="Park H.-J."/>
            <person name="Ramirez L."/>
            <person name="Alfaro M."/>
            <person name="Sun H."/>
            <person name="Tritt A."/>
            <person name="Yoshinaga Y."/>
            <person name="Zwiers L.-H."/>
            <person name="Turgeon B."/>
            <person name="Goodwin S."/>
            <person name="Spatafora J."/>
            <person name="Crous P."/>
            <person name="Grigoriev I."/>
        </authorList>
    </citation>
    <scope>NUCLEOTIDE SEQUENCE [LARGE SCALE GENOMIC DNA]</scope>
    <source>
        <strain evidence="8">CECT 20119</strain>
    </source>
</reference>
<sequence length="498" mass="55134">MSPSHSSPPPPPLESRILRKLDTNLLPLVCALFLLSFLDRSNVGNARTAGMERDLHFSPNGKGAHTYDWLLTIFYISYICFEPLILGWKVVKPHIWGAGVTFSWGLISTLQAVTTSWSGMMALRFLLGAAEAAYGPGIIYLLTFFYLRREIGLRIGVFLSMAPLATCFAGALAYAITREQSSVAPWRLLFIVEGIPTVLMSVVVWLFLPDGPHSARFLTAEEQAVAADREVRQVGTTARIGGLKWTDAKESFLDVKSWLQALMYFSCNTAYGSLPVFLPTFLQESLGFGSIDAQRLTAPPYFLSFVITILTPWVADRLQQRGWMIVLLSCVGAVGYVLLATVEDVWVRYFAVFLAAGGVFPAISNVLPWVTNNQGSETGRGVAVVVLNLVGQCGPVLGTRVYPTNEGPRYIKGHAICAGFLFFNAFVALVLRTYLKWQNGKWDRQFGTVEEQKARGVQRETVIEEKQEALAEEKGEEKGAVNEEVGTENYGPLYRYVL</sequence>
<evidence type="ECO:0000256" key="1">
    <source>
        <dbReference type="ARBA" id="ARBA00004141"/>
    </source>
</evidence>
<feature type="transmembrane region" description="Helical" evidence="6">
    <location>
        <begin position="70"/>
        <end position="88"/>
    </location>
</feature>
<dbReference type="FunFam" id="1.20.1250.20:FF:000018">
    <property type="entry name" value="MFS transporter permease"/>
    <property type="match status" value="1"/>
</dbReference>
<feature type="transmembrane region" description="Helical" evidence="6">
    <location>
        <begin position="298"/>
        <end position="315"/>
    </location>
</feature>
<dbReference type="Proteomes" id="UP000799538">
    <property type="component" value="Unassembled WGS sequence"/>
</dbReference>
<dbReference type="EMBL" id="ML992502">
    <property type="protein sequence ID" value="KAF2226959.1"/>
    <property type="molecule type" value="Genomic_DNA"/>
</dbReference>
<protein>
    <submittedName>
        <fullName evidence="7">Major facilitator superfamily domain-containing protein</fullName>
    </submittedName>
</protein>
<dbReference type="FunFam" id="1.20.1250.20:FF:000013">
    <property type="entry name" value="MFS general substrate transporter"/>
    <property type="match status" value="1"/>
</dbReference>
<evidence type="ECO:0000256" key="6">
    <source>
        <dbReference type="SAM" id="Phobius"/>
    </source>
</evidence>
<dbReference type="Gene3D" id="1.20.1250.20">
    <property type="entry name" value="MFS general substrate transporter like domains"/>
    <property type="match status" value="2"/>
</dbReference>
<feature type="transmembrane region" description="Helical" evidence="6">
    <location>
        <begin position="125"/>
        <end position="147"/>
    </location>
</feature>
<organism evidence="7 8">
    <name type="scientific">Elsinoe ampelina</name>
    <dbReference type="NCBI Taxonomy" id="302913"/>
    <lineage>
        <taxon>Eukaryota</taxon>
        <taxon>Fungi</taxon>
        <taxon>Dikarya</taxon>
        <taxon>Ascomycota</taxon>
        <taxon>Pezizomycotina</taxon>
        <taxon>Dothideomycetes</taxon>
        <taxon>Dothideomycetidae</taxon>
        <taxon>Myriangiales</taxon>
        <taxon>Elsinoaceae</taxon>
        <taxon>Elsinoe</taxon>
    </lineage>
</organism>
<evidence type="ECO:0000256" key="4">
    <source>
        <dbReference type="ARBA" id="ARBA00022989"/>
    </source>
</evidence>
<dbReference type="GO" id="GO:0022857">
    <property type="term" value="F:transmembrane transporter activity"/>
    <property type="evidence" value="ECO:0007669"/>
    <property type="project" value="InterPro"/>
</dbReference>
<proteinExistence type="predicted"/>
<feature type="transmembrane region" description="Helical" evidence="6">
    <location>
        <begin position="322"/>
        <end position="340"/>
    </location>
</feature>
<name>A0A6A6GN07_9PEZI</name>
<feature type="transmembrane region" description="Helical" evidence="6">
    <location>
        <begin position="188"/>
        <end position="208"/>
    </location>
</feature>
<dbReference type="PANTHER" id="PTHR43791:SF36">
    <property type="entry name" value="TRANSPORTER, PUTATIVE (AFU_ORTHOLOGUE AFUA_6G08340)-RELATED"/>
    <property type="match status" value="1"/>
</dbReference>
<feature type="transmembrane region" description="Helical" evidence="6">
    <location>
        <begin position="258"/>
        <end position="278"/>
    </location>
</feature>
<feature type="transmembrane region" description="Helical" evidence="6">
    <location>
        <begin position="95"/>
        <end position="113"/>
    </location>
</feature>
<feature type="transmembrane region" description="Helical" evidence="6">
    <location>
        <begin position="346"/>
        <end position="370"/>
    </location>
</feature>
<gene>
    <name evidence="7" type="ORF">BDZ85DRAFT_316403</name>
</gene>
<evidence type="ECO:0000313" key="8">
    <source>
        <dbReference type="Proteomes" id="UP000799538"/>
    </source>
</evidence>
<keyword evidence="5 6" id="KW-0472">Membrane</keyword>
<comment type="subcellular location">
    <subcellularLocation>
        <location evidence="1">Membrane</location>
        <topology evidence="1">Multi-pass membrane protein</topology>
    </subcellularLocation>
</comment>
<evidence type="ECO:0000256" key="2">
    <source>
        <dbReference type="ARBA" id="ARBA00022448"/>
    </source>
</evidence>
<keyword evidence="8" id="KW-1185">Reference proteome</keyword>
<evidence type="ECO:0000313" key="7">
    <source>
        <dbReference type="EMBL" id="KAF2226959.1"/>
    </source>
</evidence>
<dbReference type="GO" id="GO:0016020">
    <property type="term" value="C:membrane"/>
    <property type="evidence" value="ECO:0007669"/>
    <property type="project" value="UniProtKB-SubCell"/>
</dbReference>
<dbReference type="PANTHER" id="PTHR43791">
    <property type="entry name" value="PERMEASE-RELATED"/>
    <property type="match status" value="1"/>
</dbReference>
<feature type="transmembrane region" description="Helical" evidence="6">
    <location>
        <begin position="382"/>
        <end position="401"/>
    </location>
</feature>
<dbReference type="InterPro" id="IPR036259">
    <property type="entry name" value="MFS_trans_sf"/>
</dbReference>
<dbReference type="SUPFAM" id="SSF103473">
    <property type="entry name" value="MFS general substrate transporter"/>
    <property type="match status" value="1"/>
</dbReference>
<accession>A0A6A6GN07</accession>
<evidence type="ECO:0000256" key="5">
    <source>
        <dbReference type="ARBA" id="ARBA00023136"/>
    </source>
</evidence>
<keyword evidence="4 6" id="KW-1133">Transmembrane helix</keyword>
<feature type="transmembrane region" description="Helical" evidence="6">
    <location>
        <begin position="413"/>
        <end position="435"/>
    </location>
</feature>
<dbReference type="AlphaFoldDB" id="A0A6A6GN07"/>
<keyword evidence="2" id="KW-0813">Transport</keyword>
<evidence type="ECO:0000256" key="3">
    <source>
        <dbReference type="ARBA" id="ARBA00022692"/>
    </source>
</evidence>
<feature type="transmembrane region" description="Helical" evidence="6">
    <location>
        <begin position="154"/>
        <end position="176"/>
    </location>
</feature>
<dbReference type="InterPro" id="IPR011701">
    <property type="entry name" value="MFS"/>
</dbReference>
<keyword evidence="3 6" id="KW-0812">Transmembrane</keyword>
<dbReference type="Pfam" id="PF07690">
    <property type="entry name" value="MFS_1"/>
    <property type="match status" value="1"/>
</dbReference>